<feature type="signal peptide" evidence="1">
    <location>
        <begin position="1"/>
        <end position="21"/>
    </location>
</feature>
<keyword evidence="3" id="KW-1185">Reference proteome</keyword>
<dbReference type="GO" id="GO:0016787">
    <property type="term" value="F:hydrolase activity"/>
    <property type="evidence" value="ECO:0007669"/>
    <property type="project" value="UniProtKB-KW"/>
</dbReference>
<feature type="chain" id="PRO_5045659374" evidence="1">
    <location>
        <begin position="22"/>
        <end position="393"/>
    </location>
</feature>
<evidence type="ECO:0000313" key="2">
    <source>
        <dbReference type="EMBL" id="QUX24769.1"/>
    </source>
</evidence>
<dbReference type="RefSeq" id="WP_220560223.1">
    <property type="nucleotide sequence ID" value="NZ_CP074133.1"/>
</dbReference>
<protein>
    <submittedName>
        <fullName evidence="2">Alpha/beta hydrolase</fullName>
    </submittedName>
</protein>
<name>A0ABX8BRC6_9ACTN</name>
<evidence type="ECO:0000256" key="1">
    <source>
        <dbReference type="SAM" id="SignalP"/>
    </source>
</evidence>
<proteinExistence type="predicted"/>
<sequence length="393" mass="40679">MPGTRNTLIAAGAVAAVAAAALVLLPSGEDGPSAAPEPTARERAQATAERMAAADIVDVPVSFTVTNRNGSRLPCNSDGGEYTLRGHLTGPADALEQDDPAVTVYQHGQAAGEWFWRLDEPGYHHTEEMALLGHVSLTLDRLGYGGGRPDGLAMCLGSQADMTAQVIEQVRAGDYTLGEGDGGSDRVPDEPPAFDTVVLAGHHSGAQIAQITAYSFDGPAAPDALALMAWSGTGVTDRANARFFGGLASCMQGGVPAEAEAGPPDPDGADAAGYTYVDVGRTSYTRANFRDPATPVAALAAGLQDRTPCGDLGTQVEALATDTRNLHRVEVPVLFAFADADTRVSDGADHAGLFTGAPDTETVTVADAGHYLVLEPGAAELRTSLADWLEEQR</sequence>
<dbReference type="Proteomes" id="UP000676079">
    <property type="component" value="Chromosome"/>
</dbReference>
<dbReference type="Gene3D" id="3.40.50.1820">
    <property type="entry name" value="alpha/beta hydrolase"/>
    <property type="match status" value="1"/>
</dbReference>
<reference evidence="2 3" key="1">
    <citation type="submission" date="2021-05" db="EMBL/GenBank/DDBJ databases">
        <title>Direct Submission.</title>
        <authorList>
            <person name="Li K."/>
            <person name="Gao J."/>
        </authorList>
    </citation>
    <scope>NUCLEOTIDE SEQUENCE [LARGE SCALE GENOMIC DNA]</scope>
    <source>
        <strain evidence="2 3">Mg02</strain>
    </source>
</reference>
<keyword evidence="2" id="KW-0378">Hydrolase</keyword>
<organism evidence="2 3">
    <name type="scientific">Nocardiopsis changdeensis</name>
    <dbReference type="NCBI Taxonomy" id="2831969"/>
    <lineage>
        <taxon>Bacteria</taxon>
        <taxon>Bacillati</taxon>
        <taxon>Actinomycetota</taxon>
        <taxon>Actinomycetes</taxon>
        <taxon>Streptosporangiales</taxon>
        <taxon>Nocardiopsidaceae</taxon>
        <taxon>Nocardiopsis</taxon>
    </lineage>
</organism>
<keyword evidence="1" id="KW-0732">Signal</keyword>
<gene>
    <name evidence="2" type="ORF">KGD84_11185</name>
</gene>
<evidence type="ECO:0000313" key="3">
    <source>
        <dbReference type="Proteomes" id="UP000676079"/>
    </source>
</evidence>
<accession>A0ABX8BRC6</accession>
<dbReference type="EMBL" id="CP074133">
    <property type="protein sequence ID" value="QUX24769.1"/>
    <property type="molecule type" value="Genomic_DNA"/>
</dbReference>
<dbReference type="InterPro" id="IPR029058">
    <property type="entry name" value="AB_hydrolase_fold"/>
</dbReference>
<dbReference type="SUPFAM" id="SSF53474">
    <property type="entry name" value="alpha/beta-Hydrolases"/>
    <property type="match status" value="1"/>
</dbReference>